<evidence type="ECO:0000313" key="3">
    <source>
        <dbReference type="Proteomes" id="UP001147747"/>
    </source>
</evidence>
<evidence type="ECO:0000256" key="1">
    <source>
        <dbReference type="SAM" id="MobiDB-lite"/>
    </source>
</evidence>
<organism evidence="2 3">
    <name type="scientific">Penicillium cosmopolitanum</name>
    <dbReference type="NCBI Taxonomy" id="1131564"/>
    <lineage>
        <taxon>Eukaryota</taxon>
        <taxon>Fungi</taxon>
        <taxon>Dikarya</taxon>
        <taxon>Ascomycota</taxon>
        <taxon>Pezizomycotina</taxon>
        <taxon>Eurotiomycetes</taxon>
        <taxon>Eurotiomycetidae</taxon>
        <taxon>Eurotiales</taxon>
        <taxon>Aspergillaceae</taxon>
        <taxon>Penicillium</taxon>
    </lineage>
</organism>
<proteinExistence type="predicted"/>
<dbReference type="AlphaFoldDB" id="A0A9X0BET2"/>
<gene>
    <name evidence="2" type="ORF">N7509_001213</name>
</gene>
<evidence type="ECO:0000313" key="2">
    <source>
        <dbReference type="EMBL" id="KAJ5414586.1"/>
    </source>
</evidence>
<keyword evidence="3" id="KW-1185">Reference proteome</keyword>
<dbReference type="Proteomes" id="UP001147747">
    <property type="component" value="Unassembled WGS sequence"/>
</dbReference>
<protein>
    <submittedName>
        <fullName evidence="2">Uncharacterized protein</fullName>
    </submittedName>
</protein>
<dbReference type="OrthoDB" id="2823490at2759"/>
<reference evidence="2" key="1">
    <citation type="submission" date="2022-12" db="EMBL/GenBank/DDBJ databases">
        <authorList>
            <person name="Petersen C."/>
        </authorList>
    </citation>
    <scope>NUCLEOTIDE SEQUENCE</scope>
    <source>
        <strain evidence="2">IBT 29677</strain>
    </source>
</reference>
<dbReference type="RefSeq" id="XP_056494432.1">
    <property type="nucleotide sequence ID" value="XM_056625850.1"/>
</dbReference>
<comment type="caution">
    <text evidence="2">The sequence shown here is derived from an EMBL/GenBank/DDBJ whole genome shotgun (WGS) entry which is preliminary data.</text>
</comment>
<feature type="compositionally biased region" description="Low complexity" evidence="1">
    <location>
        <begin position="180"/>
        <end position="194"/>
    </location>
</feature>
<name>A0A9X0BET2_9EURO</name>
<sequence>MSPTLIDLPSEILILIIQYVLQDPPLPPVEPCETNRIVFKDMRGQAWQGGCGKVFHEQRFLHALSGRLPLLLTNRQLSIMTKWVWGRFDKDHVLDIALRDDLDLFPTWVCIPAKTNRIKVLAVDIRLMGHVISPDKARRQTRDDGSRGFHWSFYRLLERFLCYGAAGEMRDAETQEDDTSLTSTTSLSETYPEPTYEDRDVTVQTLVIDVTSAATGFQFPPDDPDNIWNLRWFHQHRGEIYDGLDGYATRPEWVAGTLARKLSQLLSMTYHTAQHGQIMYERVGKIHLLVNGKVRWEFNLSKKLRELHFENPNDTFGNLDTRDRIDFFQRWKEDTLQRRQDLGLSD</sequence>
<feature type="region of interest" description="Disordered" evidence="1">
    <location>
        <begin position="171"/>
        <end position="194"/>
    </location>
</feature>
<reference evidence="2" key="2">
    <citation type="journal article" date="2023" name="IMA Fungus">
        <title>Comparative genomic study of the Penicillium genus elucidates a diverse pangenome and 15 lateral gene transfer events.</title>
        <authorList>
            <person name="Petersen C."/>
            <person name="Sorensen T."/>
            <person name="Nielsen M.R."/>
            <person name="Sondergaard T.E."/>
            <person name="Sorensen J.L."/>
            <person name="Fitzpatrick D.A."/>
            <person name="Frisvad J.C."/>
            <person name="Nielsen K.L."/>
        </authorList>
    </citation>
    <scope>NUCLEOTIDE SEQUENCE</scope>
    <source>
        <strain evidence="2">IBT 29677</strain>
    </source>
</reference>
<dbReference type="EMBL" id="JAPZBU010000003">
    <property type="protein sequence ID" value="KAJ5414586.1"/>
    <property type="molecule type" value="Genomic_DNA"/>
</dbReference>
<dbReference type="GeneID" id="81364830"/>
<accession>A0A9X0BET2</accession>